<evidence type="ECO:0000313" key="1">
    <source>
        <dbReference type="EMBL" id="GCB66358.1"/>
    </source>
</evidence>
<organism evidence="1 2">
    <name type="scientific">Scyliorhinus torazame</name>
    <name type="common">Cloudy catshark</name>
    <name type="synonym">Catulus torazame</name>
    <dbReference type="NCBI Taxonomy" id="75743"/>
    <lineage>
        <taxon>Eukaryota</taxon>
        <taxon>Metazoa</taxon>
        <taxon>Chordata</taxon>
        <taxon>Craniata</taxon>
        <taxon>Vertebrata</taxon>
        <taxon>Chondrichthyes</taxon>
        <taxon>Elasmobranchii</taxon>
        <taxon>Galeomorphii</taxon>
        <taxon>Galeoidea</taxon>
        <taxon>Carcharhiniformes</taxon>
        <taxon>Scyliorhinidae</taxon>
        <taxon>Scyliorhinus</taxon>
    </lineage>
</organism>
<proteinExistence type="predicted"/>
<dbReference type="STRING" id="75743.A0A401NZP4"/>
<sequence>MLEVTRKIKRACRQLYIYTVSINCEKIAYSVEINRLLWPVAEGTLDRHITQAQAKESQQQIPLNVVKLWASAFGGEIKSISAKYSGSQFLQKVNDQDSDLKVLVSKYTQDVAVGIQANEQFAKDHPKPVVVWTDVVHTYAKELSG</sequence>
<protein>
    <submittedName>
        <fullName evidence="1">Uncharacterized protein</fullName>
    </submittedName>
</protein>
<dbReference type="OrthoDB" id="8794179at2759"/>
<name>A0A401NZP4_SCYTO</name>
<keyword evidence="2" id="KW-1185">Reference proteome</keyword>
<evidence type="ECO:0000313" key="2">
    <source>
        <dbReference type="Proteomes" id="UP000288216"/>
    </source>
</evidence>
<dbReference type="AlphaFoldDB" id="A0A401NZP4"/>
<accession>A0A401NZP4</accession>
<dbReference type="EMBL" id="BFAA01004282">
    <property type="protein sequence ID" value="GCB66358.1"/>
    <property type="molecule type" value="Genomic_DNA"/>
</dbReference>
<dbReference type="Proteomes" id="UP000288216">
    <property type="component" value="Unassembled WGS sequence"/>
</dbReference>
<comment type="caution">
    <text evidence="1">The sequence shown here is derived from an EMBL/GenBank/DDBJ whole genome shotgun (WGS) entry which is preliminary data.</text>
</comment>
<reference evidence="1 2" key="1">
    <citation type="journal article" date="2018" name="Nat. Ecol. Evol.">
        <title>Shark genomes provide insights into elasmobranch evolution and the origin of vertebrates.</title>
        <authorList>
            <person name="Hara Y"/>
            <person name="Yamaguchi K"/>
            <person name="Onimaru K"/>
            <person name="Kadota M"/>
            <person name="Koyanagi M"/>
            <person name="Keeley SD"/>
            <person name="Tatsumi K"/>
            <person name="Tanaka K"/>
            <person name="Motone F"/>
            <person name="Kageyama Y"/>
            <person name="Nozu R"/>
            <person name="Adachi N"/>
            <person name="Nishimura O"/>
            <person name="Nakagawa R"/>
            <person name="Tanegashima C"/>
            <person name="Kiyatake I"/>
            <person name="Matsumoto R"/>
            <person name="Murakumo K"/>
            <person name="Nishida K"/>
            <person name="Terakita A"/>
            <person name="Kuratani S"/>
            <person name="Sato K"/>
            <person name="Hyodo S Kuraku.S."/>
        </authorList>
    </citation>
    <scope>NUCLEOTIDE SEQUENCE [LARGE SCALE GENOMIC DNA]</scope>
</reference>
<gene>
    <name evidence="1" type="ORF">scyTo_0010092</name>
</gene>